<dbReference type="EMBL" id="SWBM01000001">
    <property type="protein sequence ID" value="TKC18996.1"/>
    <property type="molecule type" value="Genomic_DNA"/>
</dbReference>
<dbReference type="InterPro" id="IPR000086">
    <property type="entry name" value="NUDIX_hydrolase_dom"/>
</dbReference>
<dbReference type="Proteomes" id="UP000307756">
    <property type="component" value="Unassembled WGS sequence"/>
</dbReference>
<dbReference type="Gene3D" id="3.90.79.10">
    <property type="entry name" value="Nucleoside Triphosphate Pyrophosphohydrolase"/>
    <property type="match status" value="1"/>
</dbReference>
<dbReference type="SUPFAM" id="SSF55811">
    <property type="entry name" value="Nudix"/>
    <property type="match status" value="1"/>
</dbReference>
<proteinExistence type="predicted"/>
<keyword evidence="5" id="KW-1185">Reference proteome</keyword>
<dbReference type="InterPro" id="IPR015797">
    <property type="entry name" value="NUDIX_hydrolase-like_dom_sf"/>
</dbReference>
<dbReference type="GO" id="GO:0016787">
    <property type="term" value="F:hydrolase activity"/>
    <property type="evidence" value="ECO:0007669"/>
    <property type="project" value="UniProtKB-KW"/>
</dbReference>
<accession>A0A4U1DBX5</accession>
<sequence length="157" mass="18393">MDVVFHTDIAVFNYRVAGIWIKNGHVLLHRDVNEKNWSLPGGRVKMAEDSTLSIRREFQEELGLDIKIEKLVWVVENFFEYKGKDVHEIGMYYLVTSENKSFELSSTPFYGIEGERLIYQWMPIEELQEIELYPEFLRTALGKLPLSTEHIIVKPNS</sequence>
<name>A0A4U1DBX5_9BACI</name>
<reference evidence="4 5" key="1">
    <citation type="journal article" date="2011" name="J. Microbiol.">
        <title>Bacillus kyonggiensis sp. nov., isolated from soil of a lettuce field.</title>
        <authorList>
            <person name="Dong K."/>
            <person name="Lee S."/>
        </authorList>
    </citation>
    <scope>NUCLEOTIDE SEQUENCE [LARGE SCALE GENOMIC DNA]</scope>
    <source>
        <strain evidence="4 5">NB22</strain>
    </source>
</reference>
<dbReference type="CDD" id="cd04688">
    <property type="entry name" value="NUDIX_Hydrolase"/>
    <property type="match status" value="1"/>
</dbReference>
<feature type="domain" description="Nudix hydrolase" evidence="3">
    <location>
        <begin position="2"/>
        <end position="144"/>
    </location>
</feature>
<evidence type="ECO:0000256" key="1">
    <source>
        <dbReference type="ARBA" id="ARBA00001946"/>
    </source>
</evidence>
<dbReference type="AlphaFoldDB" id="A0A4U1DBX5"/>
<gene>
    <name evidence="4" type="ORF">FA727_05465</name>
</gene>
<comment type="cofactor">
    <cofactor evidence="1">
        <name>Mg(2+)</name>
        <dbReference type="ChEBI" id="CHEBI:18420"/>
    </cofactor>
</comment>
<dbReference type="Pfam" id="PF00293">
    <property type="entry name" value="NUDIX"/>
    <property type="match status" value="1"/>
</dbReference>
<dbReference type="PROSITE" id="PS51462">
    <property type="entry name" value="NUDIX"/>
    <property type="match status" value="1"/>
</dbReference>
<evidence type="ECO:0000256" key="2">
    <source>
        <dbReference type="ARBA" id="ARBA00022801"/>
    </source>
</evidence>
<dbReference type="PANTHER" id="PTHR43046:SF14">
    <property type="entry name" value="MUTT_NUDIX FAMILY PROTEIN"/>
    <property type="match status" value="1"/>
</dbReference>
<organism evidence="4 5">
    <name type="scientific">Robertmurraya kyonggiensis</name>
    <dbReference type="NCBI Taxonomy" id="1037680"/>
    <lineage>
        <taxon>Bacteria</taxon>
        <taxon>Bacillati</taxon>
        <taxon>Bacillota</taxon>
        <taxon>Bacilli</taxon>
        <taxon>Bacillales</taxon>
        <taxon>Bacillaceae</taxon>
        <taxon>Robertmurraya</taxon>
    </lineage>
</organism>
<dbReference type="RefSeq" id="WP_136829741.1">
    <property type="nucleotide sequence ID" value="NZ_SWBM01000001.1"/>
</dbReference>
<dbReference type="OrthoDB" id="9804442at2"/>
<comment type="caution">
    <text evidence="4">The sequence shown here is derived from an EMBL/GenBank/DDBJ whole genome shotgun (WGS) entry which is preliminary data.</text>
</comment>
<protein>
    <submittedName>
        <fullName evidence="4">NUDIX domain-containing protein</fullName>
    </submittedName>
</protein>
<dbReference type="PANTHER" id="PTHR43046">
    <property type="entry name" value="GDP-MANNOSE MANNOSYL HYDROLASE"/>
    <property type="match status" value="1"/>
</dbReference>
<evidence type="ECO:0000313" key="4">
    <source>
        <dbReference type="EMBL" id="TKC18996.1"/>
    </source>
</evidence>
<evidence type="ECO:0000259" key="3">
    <source>
        <dbReference type="PROSITE" id="PS51462"/>
    </source>
</evidence>
<keyword evidence="2" id="KW-0378">Hydrolase</keyword>
<evidence type="ECO:0000313" key="5">
    <source>
        <dbReference type="Proteomes" id="UP000307756"/>
    </source>
</evidence>